<gene>
    <name evidence="1" type="ORF">EXJ73_03250</name>
</gene>
<accession>A0A9X4R3L6</accession>
<comment type="caution">
    <text evidence="1">The sequence shown here is derived from an EMBL/GenBank/DDBJ whole genome shotgun (WGS) entry which is preliminary data.</text>
</comment>
<protein>
    <submittedName>
        <fullName evidence="1">Uncharacterized protein</fullName>
    </submittedName>
</protein>
<sequence length="508" mass="55348">MNVPQLKLMAGLVRGLLEQHNVPIGHSQALDAIAALPGLRNWPEVMAFPDRVAATELTTTATGRLSYRLKSRYKLDLTPMELLKALMPPEAQTEVAPEIWPTGPRPGVYVATSQAAIDALLANYTEASDGALVYAERAGSHWENCIDLDEQGLWSNGLQRVPSGTLVVLGPLRLNQQSWDDAAGRFWMACVLALDSGHRVAVLVDTPSPENLLADIQLAVDMRQEQGAEVLDGLTGVVTEGGELVEQTPFSPARPWPTPIPNTATVDAIPADVLPLLTSALRERKVGILAAGSSVIEDNWWAAELVTALLAVTKDHGMACRIMPRDRSTPAKYYRVPEPLMALPFLPSIESAYAQGYRRMVVMPNSSDLELLDSYADDVLFICGAYGADITETLRNVGGTGFFDRSHTLFKHLIAAFGVCYLEGKSKPEVACDVYVPGTDNLPPTDLRYGDMVKAVRARRAMRWEDQVGPLVDSKAVTLAKVKEEYRQVEGLDEYLAARTSRTATGTV</sequence>
<dbReference type="Proteomes" id="UP001152766">
    <property type="component" value="Unassembled WGS sequence"/>
</dbReference>
<dbReference type="AlphaFoldDB" id="A0A9X4R3L6"/>
<name>A0A9X4R3L6_9BURK</name>
<evidence type="ECO:0000313" key="1">
    <source>
        <dbReference type="EMBL" id="MDG0861491.1"/>
    </source>
</evidence>
<proteinExistence type="predicted"/>
<evidence type="ECO:0000313" key="2">
    <source>
        <dbReference type="Proteomes" id="UP001152766"/>
    </source>
</evidence>
<keyword evidence="2" id="KW-1185">Reference proteome</keyword>
<organism evidence="1 2">
    <name type="scientific">Pelomonas aquatica</name>
    <dbReference type="NCBI Taxonomy" id="431058"/>
    <lineage>
        <taxon>Bacteria</taxon>
        <taxon>Pseudomonadati</taxon>
        <taxon>Pseudomonadota</taxon>
        <taxon>Betaproteobacteria</taxon>
        <taxon>Burkholderiales</taxon>
        <taxon>Sphaerotilaceae</taxon>
        <taxon>Roseateles</taxon>
    </lineage>
</organism>
<reference evidence="1" key="1">
    <citation type="submission" date="2019-02" db="EMBL/GenBank/DDBJ databases">
        <title>Draft genome of the type strain Pelomonas aquatica CCUG 52575T.</title>
        <authorList>
            <person name="Gomila M."/>
            <person name="Lalucat J."/>
        </authorList>
    </citation>
    <scope>NUCLEOTIDE SEQUENCE</scope>
    <source>
        <strain evidence="1">CCUG 52575</strain>
    </source>
</reference>
<dbReference type="RefSeq" id="WP_268149436.1">
    <property type="nucleotide sequence ID" value="NZ_JAPPUW010000006.1"/>
</dbReference>
<dbReference type="EMBL" id="SGUG01000004">
    <property type="protein sequence ID" value="MDG0861491.1"/>
    <property type="molecule type" value="Genomic_DNA"/>
</dbReference>